<feature type="compositionally biased region" description="Polar residues" evidence="1">
    <location>
        <begin position="340"/>
        <end position="349"/>
    </location>
</feature>
<dbReference type="SUPFAM" id="SSF56112">
    <property type="entry name" value="Protein kinase-like (PK-like)"/>
    <property type="match status" value="1"/>
</dbReference>
<dbReference type="InterPro" id="IPR002575">
    <property type="entry name" value="Aminoglycoside_PTrfase"/>
</dbReference>
<evidence type="ECO:0000259" key="2">
    <source>
        <dbReference type="Pfam" id="PF01636"/>
    </source>
</evidence>
<organism evidence="3 4">
    <name type="scientific">Luteibacter flocculans</name>
    <dbReference type="NCBI Taxonomy" id="2780091"/>
    <lineage>
        <taxon>Bacteria</taxon>
        <taxon>Pseudomonadati</taxon>
        <taxon>Pseudomonadota</taxon>
        <taxon>Gammaproteobacteria</taxon>
        <taxon>Lysobacterales</taxon>
        <taxon>Rhodanobacteraceae</taxon>
        <taxon>Luteibacter</taxon>
    </lineage>
</organism>
<dbReference type="Gene3D" id="3.90.1200.10">
    <property type="match status" value="1"/>
</dbReference>
<dbReference type="InterPro" id="IPR011009">
    <property type="entry name" value="Kinase-like_dom_sf"/>
</dbReference>
<sequence>MDDAAVALLSTAWGLGDVSPKPLPAGHTNSSYLVPTEQGPCIVRVSWPGKTAEQVHRERQAIRQVRGKQGDIAVPTVIPTREGNDVVRTDEGRWLHVFERIDGLPGLPQDPDRATTHAMHALARLHAALAPLPCPSADPLAWLWQRYERIRAHPAPLLPAIPNAHYDLMLDRAHAWLTAAMTWVRGPIQWLHGDFHAGNLLFIDHRVCGIVDFDEVGQGASWLEAAFAAFALSRDAERDDGFHFDDRRWHQAVLAYAEMIPGADATWWVRYREALMNLFCLDQVLIHIHAAQRRLWQPGPGMGFLGCWRALRRQYTLNESQRSTASTVASRSSAVGEASCRQSTASSLR</sequence>
<accession>A0ABY4T5Z8</accession>
<dbReference type="Proteomes" id="UP001056681">
    <property type="component" value="Chromosome"/>
</dbReference>
<gene>
    <name evidence="3" type="ORF">IM816_08730</name>
</gene>
<feature type="compositionally biased region" description="Low complexity" evidence="1">
    <location>
        <begin position="326"/>
        <end position="335"/>
    </location>
</feature>
<feature type="domain" description="Aminoglycoside phosphotransferase" evidence="2">
    <location>
        <begin position="21"/>
        <end position="249"/>
    </location>
</feature>
<protein>
    <submittedName>
        <fullName evidence="3">Phosphotransferase</fullName>
    </submittedName>
</protein>
<evidence type="ECO:0000313" key="4">
    <source>
        <dbReference type="Proteomes" id="UP001056681"/>
    </source>
</evidence>
<reference evidence="3" key="1">
    <citation type="submission" date="2020-10" db="EMBL/GenBank/DDBJ databases">
        <title>Whole-genome sequence of Luteibacter sp. EIF3.</title>
        <authorList>
            <person name="Friedrich I."/>
            <person name="Hertel R."/>
            <person name="Daniel R."/>
        </authorList>
    </citation>
    <scope>NUCLEOTIDE SEQUENCE</scope>
    <source>
        <strain evidence="3">EIF3</strain>
    </source>
</reference>
<keyword evidence="4" id="KW-1185">Reference proteome</keyword>
<dbReference type="Gene3D" id="3.30.200.20">
    <property type="entry name" value="Phosphorylase Kinase, domain 1"/>
    <property type="match status" value="1"/>
</dbReference>
<dbReference type="EMBL" id="CP063231">
    <property type="protein sequence ID" value="URL60333.1"/>
    <property type="molecule type" value="Genomic_DNA"/>
</dbReference>
<dbReference type="Pfam" id="PF01636">
    <property type="entry name" value="APH"/>
    <property type="match status" value="1"/>
</dbReference>
<evidence type="ECO:0000256" key="1">
    <source>
        <dbReference type="SAM" id="MobiDB-lite"/>
    </source>
</evidence>
<dbReference type="PANTHER" id="PTHR21310:SF15">
    <property type="entry name" value="AMINOGLYCOSIDE PHOSPHOTRANSFERASE DOMAIN-CONTAINING PROTEIN"/>
    <property type="match status" value="1"/>
</dbReference>
<name>A0ABY4T5Z8_9GAMM</name>
<feature type="region of interest" description="Disordered" evidence="1">
    <location>
        <begin position="326"/>
        <end position="349"/>
    </location>
</feature>
<proteinExistence type="predicted"/>
<dbReference type="InterPro" id="IPR051678">
    <property type="entry name" value="AGP_Transferase"/>
</dbReference>
<evidence type="ECO:0000313" key="3">
    <source>
        <dbReference type="EMBL" id="URL60333.1"/>
    </source>
</evidence>
<dbReference type="PANTHER" id="PTHR21310">
    <property type="entry name" value="AMINOGLYCOSIDE PHOSPHOTRANSFERASE-RELATED-RELATED"/>
    <property type="match status" value="1"/>
</dbReference>